<dbReference type="EMBL" id="UINC01043962">
    <property type="protein sequence ID" value="SVB48746.1"/>
    <property type="molecule type" value="Genomic_DNA"/>
</dbReference>
<sequence length="271" mass="29886">MDQNHLCYLYTTGQGARNVAIQSAQAKTIHIMTPPEQFHDTLTRAPLTALAPMQDVTDLPFWQLMARYGGPDLYFTEYFRVREGSRLEKKILKSIIHNSTGKPAIAQMIGSHIPSLVRTAKELQQHAIAGIDLNLGCPAPVVYKKCAGGGLLREPKRIDGILGALREAVEIPFTVKTRIGFDDPAVFDELLPIFAKHQIDLLTVHGRTVHEGYRSEVHYDYIAHAADTLHCPVLANGNIYSASKAQAELASTGANGLMIGRGAIRNPWIFH</sequence>
<dbReference type="CDD" id="cd02801">
    <property type="entry name" value="DUS_like_FMN"/>
    <property type="match status" value="1"/>
</dbReference>
<gene>
    <name evidence="2" type="ORF">METZ01_LOCUS201600</name>
</gene>
<evidence type="ECO:0000259" key="1">
    <source>
        <dbReference type="Pfam" id="PF01207"/>
    </source>
</evidence>
<dbReference type="PANTHER" id="PTHR45846:SF1">
    <property type="entry name" value="TRNA-DIHYDROURIDINE(47) SYNTHASE [NAD(P)(+)]-LIKE"/>
    <property type="match status" value="1"/>
</dbReference>
<protein>
    <recommendedName>
        <fullName evidence="1">DUS-like FMN-binding domain-containing protein</fullName>
    </recommendedName>
</protein>
<dbReference type="GO" id="GO:0003723">
    <property type="term" value="F:RNA binding"/>
    <property type="evidence" value="ECO:0007669"/>
    <property type="project" value="TreeGrafter"/>
</dbReference>
<accession>A0A382ED82</accession>
<dbReference type="GO" id="GO:0017150">
    <property type="term" value="F:tRNA dihydrouridine synthase activity"/>
    <property type="evidence" value="ECO:0007669"/>
    <property type="project" value="TreeGrafter"/>
</dbReference>
<dbReference type="InterPro" id="IPR013785">
    <property type="entry name" value="Aldolase_TIM"/>
</dbReference>
<dbReference type="Gene3D" id="3.20.20.70">
    <property type="entry name" value="Aldolase class I"/>
    <property type="match status" value="1"/>
</dbReference>
<dbReference type="AlphaFoldDB" id="A0A382ED82"/>
<dbReference type="InterPro" id="IPR035587">
    <property type="entry name" value="DUS-like_FMN-bd"/>
</dbReference>
<evidence type="ECO:0000313" key="2">
    <source>
        <dbReference type="EMBL" id="SVB48746.1"/>
    </source>
</evidence>
<dbReference type="PANTHER" id="PTHR45846">
    <property type="entry name" value="TRNA-DIHYDROURIDINE(47) SYNTHASE [NAD(P)(+)]-LIKE"/>
    <property type="match status" value="1"/>
</dbReference>
<organism evidence="2">
    <name type="scientific">marine metagenome</name>
    <dbReference type="NCBI Taxonomy" id="408172"/>
    <lineage>
        <taxon>unclassified sequences</taxon>
        <taxon>metagenomes</taxon>
        <taxon>ecological metagenomes</taxon>
    </lineage>
</organism>
<proteinExistence type="predicted"/>
<reference evidence="2" key="1">
    <citation type="submission" date="2018-05" db="EMBL/GenBank/DDBJ databases">
        <authorList>
            <person name="Lanie J.A."/>
            <person name="Ng W.-L."/>
            <person name="Kazmierczak K.M."/>
            <person name="Andrzejewski T.M."/>
            <person name="Davidsen T.M."/>
            <person name="Wayne K.J."/>
            <person name="Tettelin H."/>
            <person name="Glass J.I."/>
            <person name="Rusch D."/>
            <person name="Podicherti R."/>
            <person name="Tsui H.-C.T."/>
            <person name="Winkler M.E."/>
        </authorList>
    </citation>
    <scope>NUCLEOTIDE SEQUENCE</scope>
</reference>
<name>A0A382ED82_9ZZZZ</name>
<feature type="domain" description="DUS-like FMN-binding" evidence="1">
    <location>
        <begin position="50"/>
        <end position="270"/>
    </location>
</feature>
<feature type="non-terminal residue" evidence="2">
    <location>
        <position position="271"/>
    </location>
</feature>
<dbReference type="SUPFAM" id="SSF51395">
    <property type="entry name" value="FMN-linked oxidoreductases"/>
    <property type="match status" value="1"/>
</dbReference>
<dbReference type="Pfam" id="PF01207">
    <property type="entry name" value="Dus"/>
    <property type="match status" value="1"/>
</dbReference>